<sequence length="290" mass="33394">MKRKTGVVLAASLAVILAAAGLQTSRRHPMAGSLFSWNKTAVSEEGIEAVLTIDEQLPLTQLFQEFPLDMLEEKSEIRQFISRLHSRGIDCYALMGNSAWALEEQAEEVLTQLNLVYDYNQASSAAQRLRGVVLDIEPYLLPQWDTEDRLMLLRQYAEQMTAYYKYAQKLGLEVVICLPYWYDKDYAAPLEQLIGQACDQAAIMNYNRHDEAGQLAKEAEYAQRYHKTLIHIYEFIAPGKHGLESGNTYHDASLDELRQSWTRLQEQFPQDQIYPGYHYLEEVQAFLERQ</sequence>
<evidence type="ECO:0008006" key="4">
    <source>
        <dbReference type="Google" id="ProtNLM"/>
    </source>
</evidence>
<evidence type="ECO:0000313" key="2">
    <source>
        <dbReference type="EMBL" id="EEF66356.1"/>
    </source>
</evidence>
<protein>
    <recommendedName>
        <fullName evidence="4">SGNH/GDSL hydrolase family protein</fullName>
    </recommendedName>
</protein>
<dbReference type="OrthoDB" id="7054537at2"/>
<evidence type="ECO:0000313" key="3">
    <source>
        <dbReference type="Proteomes" id="UP000005950"/>
    </source>
</evidence>
<accession>B9YCC7</accession>
<feature type="chain" id="PRO_5039514630" description="SGNH/GDSL hydrolase family protein" evidence="1">
    <location>
        <begin position="21"/>
        <end position="290"/>
    </location>
</feature>
<gene>
    <name evidence="2" type="ORF">HOLDEFILI_03486</name>
</gene>
<comment type="caution">
    <text evidence="2">The sequence shown here is derived from an EMBL/GenBank/DDBJ whole genome shotgun (WGS) entry which is preliminary data.</text>
</comment>
<proteinExistence type="predicted"/>
<evidence type="ECO:0000256" key="1">
    <source>
        <dbReference type="SAM" id="SignalP"/>
    </source>
</evidence>
<feature type="signal peptide" evidence="1">
    <location>
        <begin position="1"/>
        <end position="20"/>
    </location>
</feature>
<dbReference type="AlphaFoldDB" id="B9YCC7"/>
<dbReference type="RefSeq" id="WP_006060638.1">
    <property type="nucleotide sequence ID" value="NZ_GG657561.1"/>
</dbReference>
<reference evidence="2 3" key="1">
    <citation type="submission" date="2008-12" db="EMBL/GenBank/DDBJ databases">
        <authorList>
            <person name="Fulton L."/>
            <person name="Clifton S."/>
            <person name="Fulton B."/>
            <person name="Xu J."/>
            <person name="Minx P."/>
            <person name="Pepin K.H."/>
            <person name="Johnson M."/>
            <person name="Bhonagiri V."/>
            <person name="Nash W.E."/>
            <person name="Mardis E.R."/>
            <person name="Wilson R.K."/>
        </authorList>
    </citation>
    <scope>NUCLEOTIDE SEQUENCE [LARGE SCALE GENOMIC DNA]</scope>
    <source>
        <strain evidence="2 3">DSM 12042</strain>
    </source>
</reference>
<dbReference type="Proteomes" id="UP000005950">
    <property type="component" value="Unassembled WGS sequence"/>
</dbReference>
<keyword evidence="1" id="KW-0732">Signal</keyword>
<name>B9YCC7_9FIRM</name>
<organism evidence="2 3">
    <name type="scientific">Holdemania filiformis DSM 12042</name>
    <dbReference type="NCBI Taxonomy" id="545696"/>
    <lineage>
        <taxon>Bacteria</taxon>
        <taxon>Bacillati</taxon>
        <taxon>Bacillota</taxon>
        <taxon>Erysipelotrichia</taxon>
        <taxon>Erysipelotrichales</taxon>
        <taxon>Erysipelotrichaceae</taxon>
        <taxon>Holdemania</taxon>
    </lineage>
</organism>
<reference evidence="2 3" key="2">
    <citation type="submission" date="2009-02" db="EMBL/GenBank/DDBJ databases">
        <title>Draft genome sequence of Holdemania filiformis DSM 12042.</title>
        <authorList>
            <person name="Sudarsanam P."/>
            <person name="Ley R."/>
            <person name="Guruge J."/>
            <person name="Turnbaugh P.J."/>
            <person name="Mahowald M."/>
            <person name="Liep D."/>
            <person name="Gordon J."/>
        </authorList>
    </citation>
    <scope>NUCLEOTIDE SEQUENCE [LARGE SCALE GENOMIC DNA]</scope>
    <source>
        <strain evidence="2 3">DSM 12042</strain>
    </source>
</reference>
<dbReference type="EMBL" id="ACCF01000219">
    <property type="protein sequence ID" value="EEF66356.1"/>
    <property type="molecule type" value="Genomic_DNA"/>
</dbReference>
<dbReference type="STRING" id="545696.HOLDEFILI_03486"/>
<dbReference type="HOGENOM" id="CLU_959006_0_0_9"/>